<dbReference type="PROSITE" id="PS00012">
    <property type="entry name" value="PHOSPHOPANTETHEINE"/>
    <property type="match status" value="1"/>
</dbReference>
<evidence type="ECO:0000256" key="2">
    <source>
        <dbReference type="ARBA" id="ARBA00022553"/>
    </source>
</evidence>
<dbReference type="InterPro" id="IPR020459">
    <property type="entry name" value="AMP-binding"/>
</dbReference>
<dbReference type="InterPro" id="IPR000873">
    <property type="entry name" value="AMP-dep_synth/lig_dom"/>
</dbReference>
<evidence type="ECO:0000259" key="3">
    <source>
        <dbReference type="PROSITE" id="PS50075"/>
    </source>
</evidence>
<gene>
    <name evidence="4" type="primary">tycC_5</name>
    <name evidence="4" type="ORF">CHRY9293_03602</name>
</gene>
<reference evidence="4 5" key="1">
    <citation type="submission" date="2020-01" db="EMBL/GenBank/DDBJ databases">
        <authorList>
            <person name="Rodrigo-Torres L."/>
            <person name="Arahal R. D."/>
            <person name="Lucena T."/>
        </authorList>
    </citation>
    <scope>NUCLEOTIDE SEQUENCE [LARGE SCALE GENOMIC DNA]</scope>
    <source>
        <strain evidence="4 5">CECT 9293</strain>
    </source>
</reference>
<dbReference type="InterPro" id="IPR001031">
    <property type="entry name" value="Thioesterase"/>
</dbReference>
<dbReference type="PROSITE" id="PS50075">
    <property type="entry name" value="CARRIER"/>
    <property type="match status" value="1"/>
</dbReference>
<dbReference type="PANTHER" id="PTHR45527:SF1">
    <property type="entry name" value="FATTY ACID SYNTHASE"/>
    <property type="match status" value="1"/>
</dbReference>
<evidence type="ECO:0000313" key="5">
    <source>
        <dbReference type="Proteomes" id="UP000445144"/>
    </source>
</evidence>
<dbReference type="InterPro" id="IPR025110">
    <property type="entry name" value="AMP-bd_C"/>
</dbReference>
<dbReference type="PROSITE" id="PS00455">
    <property type="entry name" value="AMP_BINDING"/>
    <property type="match status" value="1"/>
</dbReference>
<accession>A0A6N4XFV0</accession>
<dbReference type="Gene3D" id="2.30.38.10">
    <property type="entry name" value="Luciferase, Domain 3"/>
    <property type="match status" value="1"/>
</dbReference>
<dbReference type="Proteomes" id="UP000445144">
    <property type="component" value="Unassembled WGS sequence"/>
</dbReference>
<dbReference type="GO" id="GO:0005737">
    <property type="term" value="C:cytoplasm"/>
    <property type="evidence" value="ECO:0007669"/>
    <property type="project" value="TreeGrafter"/>
</dbReference>
<protein>
    <submittedName>
        <fullName evidence="4">Tyrocidine synthase 3</fullName>
    </submittedName>
</protein>
<dbReference type="SUPFAM" id="SSF56801">
    <property type="entry name" value="Acetyl-CoA synthetase-like"/>
    <property type="match status" value="1"/>
</dbReference>
<dbReference type="GO" id="GO:0043041">
    <property type="term" value="P:amino acid activation for nonribosomal peptide biosynthetic process"/>
    <property type="evidence" value="ECO:0007669"/>
    <property type="project" value="TreeGrafter"/>
</dbReference>
<keyword evidence="2" id="KW-0597">Phosphoprotein</keyword>
<dbReference type="PRINTS" id="PR00154">
    <property type="entry name" value="AMPBINDING"/>
</dbReference>
<dbReference type="InterPro" id="IPR045851">
    <property type="entry name" value="AMP-bd_C_sf"/>
</dbReference>
<dbReference type="InterPro" id="IPR020845">
    <property type="entry name" value="AMP-binding_CS"/>
</dbReference>
<dbReference type="Pfam" id="PF13193">
    <property type="entry name" value="AMP-binding_C"/>
    <property type="match status" value="1"/>
</dbReference>
<dbReference type="Pfam" id="PF00550">
    <property type="entry name" value="PP-binding"/>
    <property type="match status" value="1"/>
</dbReference>
<dbReference type="Pfam" id="PF00975">
    <property type="entry name" value="Thioesterase"/>
    <property type="match status" value="1"/>
</dbReference>
<dbReference type="PANTHER" id="PTHR45527">
    <property type="entry name" value="NONRIBOSOMAL PEPTIDE SYNTHETASE"/>
    <property type="match status" value="1"/>
</dbReference>
<keyword evidence="1" id="KW-0596">Phosphopantetheine</keyword>
<dbReference type="InterPro" id="IPR010071">
    <property type="entry name" value="AA_adenyl_dom"/>
</dbReference>
<sequence length="921" mass="103902">MIDENGDTLSGTFNYAKSLFKGSTIEHMVSTYLYLLDQFVDYHDSVSSHTKLSSLHLVREEDTNVISMGEGSYYEYDGSSLLHELFEHQVDKTPDHIALVYEDVSLTYQELNERSNQLAHYLLDTYKIVPDELIPLCLNRSEDMLIGILGVLKAGGAYVPMDPGYPMERIDHILKDTHARVILVEESTQSLLSDYKGCVSVCGSEEVEFSVVSLDNVSVVDTLSGCSVTNPVTGVKSDNLAYVIYTSGTTGKPKGVMIEHSGVVNLVSDLYSRYELTSEDVIFQFANYIFDASIEQMMLAILNGNKLLFIKDKSYLNEELFLKTLSDHNVSYIHLTPSILENIDITKVSSLRVLNSGGEALSDQLYNKLNNHHFRLVNSYGPTETTVTSIVNTCGKSNNIGRPISNTSVYVLDRYLRPVPVGAVGELYIGGSGLSRGYLNLPELTDECFVANPFQSEVEKSIGYNGRMYKTGDLGRFLPGGDLEYIGRNDFQVKIRGYRIELGEIENVLLSYEGIRQAVILAKENSSGLKYLVGYYVSDRAINPEDLSLYLSGLLPEYMVPSGYVHLEEFPLTINGKLDRRALPEPNFVGDREYVGASNDLEKSLVAIYGDVLGLDSESISIHDDFFRLGGNSIMAMKLIGKIYYHLKIRIKVTDIFYAKTIEKLSSIIKDYKMKYKPVVDLNKEKGKSNMFLIHPGRGGCDVYNSLAEKLSQDYHCYGIDSYNLYNEDKIDDLNRLALYYLDHIEEIQKDSEQKEYILLGWSLGGQIALEIASILEGKGHTNITVYLLDTILFGPDPELIKYHSPPSEKEISENYEIPMNSEYFINTKKFLLTEFAIEGQNISNNLRFTRVTLLKAMFKSENTDELISNHIQKLEYNNVEKIIENPDLLTVHPLNISHKEILKDEQSIIEIIKKVKDFKL</sequence>
<proteinExistence type="predicted"/>
<organism evidence="4 5">
    <name type="scientific">Chryseobacterium potabilaquae</name>
    <dbReference type="NCBI Taxonomy" id="2675057"/>
    <lineage>
        <taxon>Bacteria</taxon>
        <taxon>Pseudomonadati</taxon>
        <taxon>Bacteroidota</taxon>
        <taxon>Flavobacteriia</taxon>
        <taxon>Flavobacteriales</taxon>
        <taxon>Weeksellaceae</taxon>
        <taxon>Chryseobacterium group</taxon>
        <taxon>Chryseobacterium</taxon>
    </lineage>
</organism>
<feature type="domain" description="Carrier" evidence="3">
    <location>
        <begin position="596"/>
        <end position="673"/>
    </location>
</feature>
<dbReference type="InterPro" id="IPR036736">
    <property type="entry name" value="ACP-like_sf"/>
</dbReference>
<dbReference type="FunFam" id="3.30.300.30:FF:000010">
    <property type="entry name" value="Enterobactin synthetase component F"/>
    <property type="match status" value="1"/>
</dbReference>
<dbReference type="Pfam" id="PF00501">
    <property type="entry name" value="AMP-binding"/>
    <property type="match status" value="1"/>
</dbReference>
<dbReference type="CDD" id="cd05930">
    <property type="entry name" value="A_NRPS"/>
    <property type="match status" value="1"/>
</dbReference>
<dbReference type="Gene3D" id="3.30.300.30">
    <property type="match status" value="1"/>
</dbReference>
<dbReference type="Gene3D" id="1.10.1200.10">
    <property type="entry name" value="ACP-like"/>
    <property type="match status" value="1"/>
</dbReference>
<dbReference type="GO" id="GO:0031177">
    <property type="term" value="F:phosphopantetheine binding"/>
    <property type="evidence" value="ECO:0007669"/>
    <property type="project" value="TreeGrafter"/>
</dbReference>
<dbReference type="SUPFAM" id="SSF47336">
    <property type="entry name" value="ACP-like"/>
    <property type="match status" value="1"/>
</dbReference>
<dbReference type="InterPro" id="IPR006162">
    <property type="entry name" value="Ppantetheine_attach_site"/>
</dbReference>
<dbReference type="FunFam" id="3.40.50.980:FF:000001">
    <property type="entry name" value="Non-ribosomal peptide synthetase"/>
    <property type="match status" value="1"/>
</dbReference>
<evidence type="ECO:0000313" key="4">
    <source>
        <dbReference type="EMBL" id="CAA7197537.1"/>
    </source>
</evidence>
<dbReference type="NCBIfam" id="TIGR01733">
    <property type="entry name" value="AA-adenyl-dom"/>
    <property type="match status" value="1"/>
</dbReference>
<name>A0A6N4XFV0_9FLAO</name>
<evidence type="ECO:0000256" key="1">
    <source>
        <dbReference type="ARBA" id="ARBA00022450"/>
    </source>
</evidence>
<dbReference type="FunFam" id="3.40.50.12780:FF:000012">
    <property type="entry name" value="Non-ribosomal peptide synthetase"/>
    <property type="match status" value="1"/>
</dbReference>
<dbReference type="Gene3D" id="3.40.50.980">
    <property type="match status" value="2"/>
</dbReference>
<dbReference type="GO" id="GO:0044550">
    <property type="term" value="P:secondary metabolite biosynthetic process"/>
    <property type="evidence" value="ECO:0007669"/>
    <property type="project" value="UniProtKB-ARBA"/>
</dbReference>
<dbReference type="InterPro" id="IPR009081">
    <property type="entry name" value="PP-bd_ACP"/>
</dbReference>
<keyword evidence="5" id="KW-1185">Reference proteome</keyword>
<dbReference type="Gene3D" id="3.40.50.1820">
    <property type="entry name" value="alpha/beta hydrolase"/>
    <property type="match status" value="1"/>
</dbReference>
<dbReference type="SUPFAM" id="SSF53474">
    <property type="entry name" value="alpha/beta-Hydrolases"/>
    <property type="match status" value="1"/>
</dbReference>
<dbReference type="EMBL" id="CACVBR010000062">
    <property type="protein sequence ID" value="CAA7197537.1"/>
    <property type="molecule type" value="Genomic_DNA"/>
</dbReference>
<dbReference type="InterPro" id="IPR029058">
    <property type="entry name" value="AB_hydrolase_fold"/>
</dbReference>
<dbReference type="AlphaFoldDB" id="A0A6N4XFV0"/>